<keyword evidence="1" id="KW-0472">Membrane</keyword>
<keyword evidence="1" id="KW-1133">Transmembrane helix</keyword>
<gene>
    <name evidence="2" type="ORF">EG850_00910</name>
</gene>
<keyword evidence="3" id="KW-1185">Reference proteome</keyword>
<evidence type="ECO:0000256" key="1">
    <source>
        <dbReference type="SAM" id="Phobius"/>
    </source>
</evidence>
<keyword evidence="1" id="KW-0812">Transmembrane</keyword>
<reference evidence="2 3" key="1">
    <citation type="submission" date="2018-11" db="EMBL/GenBank/DDBJ databases">
        <title>YIM 102482-1 draft genome.</title>
        <authorList>
            <person name="Li G."/>
            <person name="Jiang Y."/>
        </authorList>
    </citation>
    <scope>NUCLEOTIDE SEQUENCE [LARGE SCALE GENOMIC DNA]</scope>
    <source>
        <strain evidence="2 3">YIM 102482-1</strain>
    </source>
</reference>
<feature type="transmembrane region" description="Helical" evidence="1">
    <location>
        <begin position="94"/>
        <end position="113"/>
    </location>
</feature>
<evidence type="ECO:0000313" key="3">
    <source>
        <dbReference type="Proteomes" id="UP000274391"/>
    </source>
</evidence>
<proteinExistence type="predicted"/>
<sequence length="125" mass="13574">MIEWFTWIQFGVGLLAGIICLVAAFMKKLPNDLTAGSVAVVGVLTVIQVILAIVLPLFGNVCKGDGLEYWMYLITAAIIPPAAILWALIERNRWANAVLGVAAFAVAVMIFRMQQIWLGNAPFIG</sequence>
<dbReference type="RefSeq" id="WP_124968922.1">
    <property type="nucleotide sequence ID" value="NZ_RQVS01000001.1"/>
</dbReference>
<feature type="transmembrane region" description="Helical" evidence="1">
    <location>
        <begin position="70"/>
        <end position="89"/>
    </location>
</feature>
<accession>A0A3P3W2R7</accession>
<evidence type="ECO:0000313" key="2">
    <source>
        <dbReference type="EMBL" id="RRJ88737.1"/>
    </source>
</evidence>
<feature type="transmembrane region" description="Helical" evidence="1">
    <location>
        <begin position="38"/>
        <end position="58"/>
    </location>
</feature>
<dbReference type="EMBL" id="RQVS01000001">
    <property type="protein sequence ID" value="RRJ88737.1"/>
    <property type="molecule type" value="Genomic_DNA"/>
</dbReference>
<dbReference type="Proteomes" id="UP000274391">
    <property type="component" value="Unassembled WGS sequence"/>
</dbReference>
<organism evidence="2 3">
    <name type="scientific">Gulosibacter macacae</name>
    <dbReference type="NCBI Taxonomy" id="2488791"/>
    <lineage>
        <taxon>Bacteria</taxon>
        <taxon>Bacillati</taxon>
        <taxon>Actinomycetota</taxon>
        <taxon>Actinomycetes</taxon>
        <taxon>Micrococcales</taxon>
        <taxon>Microbacteriaceae</taxon>
        <taxon>Gulosibacter</taxon>
    </lineage>
</organism>
<comment type="caution">
    <text evidence="2">The sequence shown here is derived from an EMBL/GenBank/DDBJ whole genome shotgun (WGS) entry which is preliminary data.</text>
</comment>
<dbReference type="OrthoDB" id="5197832at2"/>
<protein>
    <recommendedName>
        <fullName evidence="4">Integral membrane protein</fullName>
    </recommendedName>
</protein>
<feature type="transmembrane region" description="Helical" evidence="1">
    <location>
        <begin position="6"/>
        <end position="26"/>
    </location>
</feature>
<dbReference type="AlphaFoldDB" id="A0A3P3W2R7"/>
<evidence type="ECO:0008006" key="4">
    <source>
        <dbReference type="Google" id="ProtNLM"/>
    </source>
</evidence>
<name>A0A3P3W2R7_9MICO</name>